<dbReference type="RefSeq" id="WP_005224889.1">
    <property type="nucleotide sequence ID" value="NZ_CP007031.1"/>
</dbReference>
<evidence type="ECO:0000259" key="4">
    <source>
        <dbReference type="PROSITE" id="PS50112"/>
    </source>
</evidence>
<dbReference type="SMART" id="SM00086">
    <property type="entry name" value="PAC"/>
    <property type="match status" value="1"/>
</dbReference>
<dbReference type="OrthoDB" id="9787514at2"/>
<dbReference type="InterPro" id="IPR001789">
    <property type="entry name" value="Sig_transdc_resp-reg_receiver"/>
</dbReference>
<organism evidence="8 9">
    <name type="scientific">Marichromatium purpuratum 984</name>
    <dbReference type="NCBI Taxonomy" id="765910"/>
    <lineage>
        <taxon>Bacteria</taxon>
        <taxon>Pseudomonadati</taxon>
        <taxon>Pseudomonadota</taxon>
        <taxon>Gammaproteobacteria</taxon>
        <taxon>Chromatiales</taxon>
        <taxon>Chromatiaceae</taxon>
        <taxon>Marichromatium</taxon>
    </lineage>
</organism>
<protein>
    <submittedName>
        <fullName evidence="8">Diguanylate cyclase</fullName>
    </submittedName>
</protein>
<keyword evidence="2" id="KW-0597">Phosphoprotein</keyword>
<dbReference type="PANTHER" id="PTHR44757:SF4">
    <property type="entry name" value="DIGUANYLATE CYCLASE DGCE-RELATED"/>
    <property type="match status" value="1"/>
</dbReference>
<feature type="domain" description="PAC" evidence="5">
    <location>
        <begin position="361"/>
        <end position="413"/>
    </location>
</feature>
<dbReference type="SMART" id="SM00448">
    <property type="entry name" value="REC"/>
    <property type="match status" value="1"/>
</dbReference>
<dbReference type="InterPro" id="IPR000160">
    <property type="entry name" value="GGDEF_dom"/>
</dbReference>
<dbReference type="InterPro" id="IPR000700">
    <property type="entry name" value="PAS-assoc_C"/>
</dbReference>
<dbReference type="InterPro" id="IPR001633">
    <property type="entry name" value="EAL_dom"/>
</dbReference>
<dbReference type="InterPro" id="IPR001610">
    <property type="entry name" value="PAC"/>
</dbReference>
<dbReference type="InterPro" id="IPR000014">
    <property type="entry name" value="PAS"/>
</dbReference>
<accession>W0E3E0</accession>
<dbReference type="HOGENOM" id="CLU_000445_70_20_6"/>
<dbReference type="eggNOG" id="COG5001">
    <property type="taxonomic scope" value="Bacteria"/>
</dbReference>
<dbReference type="NCBIfam" id="TIGR00229">
    <property type="entry name" value="sensory_box"/>
    <property type="match status" value="1"/>
</dbReference>
<dbReference type="NCBIfam" id="TIGR00254">
    <property type="entry name" value="GGDEF"/>
    <property type="match status" value="1"/>
</dbReference>
<dbReference type="SUPFAM" id="SSF52172">
    <property type="entry name" value="CheY-like"/>
    <property type="match status" value="1"/>
</dbReference>
<dbReference type="InterPro" id="IPR035965">
    <property type="entry name" value="PAS-like_dom_sf"/>
</dbReference>
<dbReference type="STRING" id="765910.MARPU_16390"/>
<evidence type="ECO:0000313" key="8">
    <source>
        <dbReference type="EMBL" id="AHF05252.1"/>
    </source>
</evidence>
<dbReference type="Pfam" id="PF08447">
    <property type="entry name" value="PAS_3"/>
    <property type="match status" value="1"/>
</dbReference>
<dbReference type="GO" id="GO:0006355">
    <property type="term" value="P:regulation of DNA-templated transcription"/>
    <property type="evidence" value="ECO:0007669"/>
    <property type="project" value="InterPro"/>
</dbReference>
<feature type="domain" description="GGDEF" evidence="7">
    <location>
        <begin position="445"/>
        <end position="578"/>
    </location>
</feature>
<dbReference type="Pfam" id="PF00990">
    <property type="entry name" value="GGDEF"/>
    <property type="match status" value="1"/>
</dbReference>
<feature type="domain" description="EAL" evidence="6">
    <location>
        <begin position="589"/>
        <end position="840"/>
    </location>
</feature>
<sequence length="840" mass="92428">MSDPQSPSPSVLAGDGCRRLLVVDDEPRSRASLERLLGTRGFSVRAVAGVAEALAQLERERFDLILLDLILPVGDGVQVLDRLAERGEEVAVVVVSATRSVAEATRALRHGACDFVAKPYRLDTLLAAIARACERGALTRAQATMQARLRDSERLHRFLVHASPDLVFLLSGDGRVRFVNDRVAVLLQRRPESVLDRPLLELVAPDHRGRVSALLDELREPGGSAEGRVRAIELELLDGADETPLPVEIKLLALGDGGETPAGGELFAVVRDLAAHRRAEEAMRRSFDLLHHVIAASPAVVYAREPERPTRFIFVSDNLRQLLGYDPEQLVNGALVWEGLIHPDDLDVLDAMFDGDAQRAANGEYRMRHRDGDWRWVRDSVRLLCDGSGRAVELVGSWLDNTEAHRLSEELRRQANLDALTGLLNRSAFEQRLQRAIEEARREHRQHALCYLDLDQFKVINDTCGHIAGDAVLRQLAHVLAACIRQQDTLARLGGDEFGVLMEGCEHAGAIRVAEALCKAVGDFHFIWGDKRFRLGVSIGLVSIDATSEGLVSLLSAADSACYAAKDAGRNRIHVYTADDAELARRHGEMQWVSRINLALEQARFGLAFQPIVPINGDGDGAHYELLLRMYDDDGAAVMPGAFLPAAERYHLIGRIDEWVLETALAWLSDHPEHLDGLNLCSINLSGHSLSDPQLLDRIASQLHRHDTIAAKLCFEVTETAAISNMTNALEFIEALRALGCRFALDDFGSGLSSFAYLKNLPVDFIKIDGMFIKDIADNPVARTMVRSINEVGQAMGMRTVAEFVDGDATLEVLRGIGVDYAQGYGVGRPRPIEELVRSC</sequence>
<dbReference type="PROSITE" id="PS50112">
    <property type="entry name" value="PAS"/>
    <property type="match status" value="2"/>
</dbReference>
<dbReference type="PANTHER" id="PTHR44757">
    <property type="entry name" value="DIGUANYLATE CYCLASE DGCP"/>
    <property type="match status" value="1"/>
</dbReference>
<evidence type="ECO:0000259" key="6">
    <source>
        <dbReference type="PROSITE" id="PS50883"/>
    </source>
</evidence>
<evidence type="ECO:0000313" key="9">
    <source>
        <dbReference type="Proteomes" id="UP000005275"/>
    </source>
</evidence>
<dbReference type="Gene3D" id="3.30.450.20">
    <property type="entry name" value="PAS domain"/>
    <property type="match status" value="2"/>
</dbReference>
<dbReference type="EMBL" id="CP007031">
    <property type="protein sequence ID" value="AHF05252.1"/>
    <property type="molecule type" value="Genomic_DNA"/>
</dbReference>
<dbReference type="InterPro" id="IPR013767">
    <property type="entry name" value="PAS_fold"/>
</dbReference>
<feature type="domain" description="PAS" evidence="4">
    <location>
        <begin position="152"/>
        <end position="222"/>
    </location>
</feature>
<dbReference type="Pfam" id="PF00563">
    <property type="entry name" value="EAL"/>
    <property type="match status" value="1"/>
</dbReference>
<evidence type="ECO:0000256" key="2">
    <source>
        <dbReference type="PROSITE-ProRule" id="PRU00169"/>
    </source>
</evidence>
<dbReference type="InterPro" id="IPR011006">
    <property type="entry name" value="CheY-like_superfamily"/>
</dbReference>
<feature type="domain" description="PAS" evidence="4">
    <location>
        <begin position="286"/>
        <end position="364"/>
    </location>
</feature>
<dbReference type="CDD" id="cd01948">
    <property type="entry name" value="EAL"/>
    <property type="match status" value="1"/>
</dbReference>
<dbReference type="InterPro" id="IPR035919">
    <property type="entry name" value="EAL_sf"/>
</dbReference>
<comment type="cofactor">
    <cofactor evidence="1">
        <name>Mg(2+)</name>
        <dbReference type="ChEBI" id="CHEBI:18420"/>
    </cofactor>
</comment>
<dbReference type="InterPro" id="IPR052155">
    <property type="entry name" value="Biofilm_reg_signaling"/>
</dbReference>
<name>W0E3E0_MARPU</name>
<keyword evidence="9" id="KW-1185">Reference proteome</keyword>
<dbReference type="SMART" id="SM00052">
    <property type="entry name" value="EAL"/>
    <property type="match status" value="1"/>
</dbReference>
<dbReference type="InterPro" id="IPR043128">
    <property type="entry name" value="Rev_trsase/Diguanyl_cyclase"/>
</dbReference>
<dbReference type="PROSITE" id="PS50110">
    <property type="entry name" value="RESPONSE_REGULATORY"/>
    <property type="match status" value="1"/>
</dbReference>
<dbReference type="SUPFAM" id="SSF55073">
    <property type="entry name" value="Nucleotide cyclase"/>
    <property type="match status" value="1"/>
</dbReference>
<evidence type="ECO:0000259" key="7">
    <source>
        <dbReference type="PROSITE" id="PS50887"/>
    </source>
</evidence>
<gene>
    <name evidence="8" type="ORF">MARPU_16390</name>
</gene>
<dbReference type="Pfam" id="PF00989">
    <property type="entry name" value="PAS"/>
    <property type="match status" value="1"/>
</dbReference>
<dbReference type="CDD" id="cd00130">
    <property type="entry name" value="PAS"/>
    <property type="match status" value="2"/>
</dbReference>
<dbReference type="Gene3D" id="3.40.50.2300">
    <property type="match status" value="1"/>
</dbReference>
<feature type="domain" description="Response regulatory" evidence="3">
    <location>
        <begin position="19"/>
        <end position="133"/>
    </location>
</feature>
<dbReference type="SMART" id="SM00091">
    <property type="entry name" value="PAS"/>
    <property type="match status" value="2"/>
</dbReference>
<feature type="modified residue" description="4-aspartylphosphate" evidence="2">
    <location>
        <position position="68"/>
    </location>
</feature>
<dbReference type="GO" id="GO:0003824">
    <property type="term" value="F:catalytic activity"/>
    <property type="evidence" value="ECO:0007669"/>
    <property type="project" value="UniProtKB-ARBA"/>
</dbReference>
<proteinExistence type="predicted"/>
<dbReference type="AlphaFoldDB" id="W0E3E0"/>
<dbReference type="KEGG" id="mpur:MARPU_16390"/>
<dbReference type="PROSITE" id="PS50887">
    <property type="entry name" value="GGDEF"/>
    <property type="match status" value="1"/>
</dbReference>
<dbReference type="Gene3D" id="3.30.70.270">
    <property type="match status" value="1"/>
</dbReference>
<evidence type="ECO:0000259" key="5">
    <source>
        <dbReference type="PROSITE" id="PS50113"/>
    </source>
</evidence>
<dbReference type="PROSITE" id="PS50113">
    <property type="entry name" value="PAC"/>
    <property type="match status" value="1"/>
</dbReference>
<reference evidence="8 9" key="1">
    <citation type="submission" date="2013-12" db="EMBL/GenBank/DDBJ databases">
        <authorList>
            <consortium name="DOE Joint Genome Institute"/>
            <person name="Bryant D.A."/>
            <person name="Huntemann M."/>
            <person name="Han J."/>
            <person name="Chen A."/>
            <person name="Kyrpides N."/>
            <person name="Mavromatis K."/>
            <person name="Markowitz V."/>
            <person name="Palaniappan K."/>
            <person name="Ivanova N."/>
            <person name="Schaumberg A."/>
            <person name="Pati A."/>
            <person name="Liolios K."/>
            <person name="Nordberg H.P."/>
            <person name="Cantor M.N."/>
            <person name="Hua S.X."/>
            <person name="Woyke T."/>
        </authorList>
    </citation>
    <scope>NUCLEOTIDE SEQUENCE [LARGE SCALE GENOMIC DNA]</scope>
    <source>
        <strain evidence="8 9">984</strain>
    </source>
</reference>
<evidence type="ECO:0000259" key="3">
    <source>
        <dbReference type="PROSITE" id="PS50110"/>
    </source>
</evidence>
<dbReference type="Pfam" id="PF00072">
    <property type="entry name" value="Response_reg"/>
    <property type="match status" value="1"/>
</dbReference>
<dbReference type="SMART" id="SM00267">
    <property type="entry name" value="GGDEF"/>
    <property type="match status" value="1"/>
</dbReference>
<dbReference type="InterPro" id="IPR013655">
    <property type="entry name" value="PAS_fold_3"/>
</dbReference>
<evidence type="ECO:0000256" key="1">
    <source>
        <dbReference type="ARBA" id="ARBA00001946"/>
    </source>
</evidence>
<dbReference type="Proteomes" id="UP000005275">
    <property type="component" value="Chromosome"/>
</dbReference>
<dbReference type="SUPFAM" id="SSF55785">
    <property type="entry name" value="PYP-like sensor domain (PAS domain)"/>
    <property type="match status" value="2"/>
</dbReference>
<dbReference type="SUPFAM" id="SSF141868">
    <property type="entry name" value="EAL domain-like"/>
    <property type="match status" value="1"/>
</dbReference>
<dbReference type="CDD" id="cd01949">
    <property type="entry name" value="GGDEF"/>
    <property type="match status" value="1"/>
</dbReference>
<dbReference type="GO" id="GO:0000160">
    <property type="term" value="P:phosphorelay signal transduction system"/>
    <property type="evidence" value="ECO:0007669"/>
    <property type="project" value="InterPro"/>
</dbReference>
<dbReference type="FunFam" id="3.30.70.270:FF:000001">
    <property type="entry name" value="Diguanylate cyclase domain protein"/>
    <property type="match status" value="1"/>
</dbReference>
<dbReference type="PROSITE" id="PS50883">
    <property type="entry name" value="EAL"/>
    <property type="match status" value="1"/>
</dbReference>
<dbReference type="Gene3D" id="3.20.20.450">
    <property type="entry name" value="EAL domain"/>
    <property type="match status" value="1"/>
</dbReference>
<dbReference type="InterPro" id="IPR029787">
    <property type="entry name" value="Nucleotide_cyclase"/>
</dbReference>